<evidence type="ECO:0000313" key="1">
    <source>
        <dbReference type="EMBL" id="MBW88198.1"/>
    </source>
</evidence>
<dbReference type="EMBL" id="GGEC01007715">
    <property type="protein sequence ID" value="MBW88198.1"/>
    <property type="molecule type" value="Transcribed_RNA"/>
</dbReference>
<organism evidence="1">
    <name type="scientific">Rhizophora mucronata</name>
    <name type="common">Asiatic mangrove</name>
    <dbReference type="NCBI Taxonomy" id="61149"/>
    <lineage>
        <taxon>Eukaryota</taxon>
        <taxon>Viridiplantae</taxon>
        <taxon>Streptophyta</taxon>
        <taxon>Embryophyta</taxon>
        <taxon>Tracheophyta</taxon>
        <taxon>Spermatophyta</taxon>
        <taxon>Magnoliopsida</taxon>
        <taxon>eudicotyledons</taxon>
        <taxon>Gunneridae</taxon>
        <taxon>Pentapetalae</taxon>
        <taxon>rosids</taxon>
        <taxon>fabids</taxon>
        <taxon>Malpighiales</taxon>
        <taxon>Rhizophoraceae</taxon>
        <taxon>Rhizophora</taxon>
    </lineage>
</organism>
<sequence>MNILRTLSKGMKIDRMRIPKHANPTCKTTWIHNLMLIKTHKMPFAFHPLKRGMCFQYENNIWLMNPNKFNKIPFRILITRTSYIPRKNF</sequence>
<accession>A0A2P2J3Y4</accession>
<reference evidence="1" key="1">
    <citation type="submission" date="2018-02" db="EMBL/GenBank/DDBJ databases">
        <title>Rhizophora mucronata_Transcriptome.</title>
        <authorList>
            <person name="Meera S.P."/>
            <person name="Sreeshan A."/>
            <person name="Augustine A."/>
        </authorList>
    </citation>
    <scope>NUCLEOTIDE SEQUENCE</scope>
    <source>
        <tissue evidence="1">Leaf</tissue>
    </source>
</reference>
<name>A0A2P2J3Y4_RHIMU</name>
<protein>
    <submittedName>
        <fullName evidence="1">Transposon TX1 uncharacterized</fullName>
    </submittedName>
</protein>
<dbReference type="AlphaFoldDB" id="A0A2P2J3Y4"/>
<proteinExistence type="predicted"/>